<evidence type="ECO:0000313" key="2">
    <source>
        <dbReference type="Proteomes" id="UP000198906"/>
    </source>
</evidence>
<evidence type="ECO:0000313" key="1">
    <source>
        <dbReference type="EMBL" id="SCL16495.1"/>
    </source>
</evidence>
<dbReference type="Proteomes" id="UP000198906">
    <property type="component" value="Unassembled WGS sequence"/>
</dbReference>
<dbReference type="EMBL" id="FMHU01000001">
    <property type="protein sequence ID" value="SCL16495.1"/>
    <property type="molecule type" value="Genomic_DNA"/>
</dbReference>
<organism evidence="1 2">
    <name type="scientific">Micromonospora inyonensis</name>
    <dbReference type="NCBI Taxonomy" id="47866"/>
    <lineage>
        <taxon>Bacteria</taxon>
        <taxon>Bacillati</taxon>
        <taxon>Actinomycetota</taxon>
        <taxon>Actinomycetes</taxon>
        <taxon>Micromonosporales</taxon>
        <taxon>Micromonosporaceae</taxon>
        <taxon>Micromonospora</taxon>
    </lineage>
</organism>
<gene>
    <name evidence="1" type="ORF">GA0074694_1639</name>
</gene>
<proteinExistence type="predicted"/>
<protein>
    <submittedName>
        <fullName evidence="1">Uncharacterized protein</fullName>
    </submittedName>
</protein>
<accession>A0A1C6RH48</accession>
<dbReference type="RefSeq" id="WP_176737724.1">
    <property type="nucleotide sequence ID" value="NZ_FMHU01000001.1"/>
</dbReference>
<keyword evidence="2" id="KW-1185">Reference proteome</keyword>
<dbReference type="STRING" id="47866.GA0074694_1639"/>
<name>A0A1C6RH48_9ACTN</name>
<sequence>MLRACLFFEARAYRHGGGFGRFERQDFVLALVARIRALSGGHVPVRGTVA</sequence>
<dbReference type="AlphaFoldDB" id="A0A1C6RH48"/>
<reference evidence="2" key="1">
    <citation type="submission" date="2016-06" db="EMBL/GenBank/DDBJ databases">
        <authorList>
            <person name="Varghese N."/>
        </authorList>
    </citation>
    <scope>NUCLEOTIDE SEQUENCE [LARGE SCALE GENOMIC DNA]</scope>
    <source>
        <strain evidence="2">DSM 46123</strain>
    </source>
</reference>